<evidence type="ECO:0000256" key="2">
    <source>
        <dbReference type="PROSITE-ProRule" id="PRU00169"/>
    </source>
</evidence>
<dbReference type="PROSITE" id="PS50110">
    <property type="entry name" value="RESPONSE_REGULATORY"/>
    <property type="match status" value="1"/>
</dbReference>
<dbReference type="Proteomes" id="UP000181790">
    <property type="component" value="Unassembled WGS sequence"/>
</dbReference>
<gene>
    <name evidence="4" type="ORF">BLX24_01900</name>
</gene>
<protein>
    <submittedName>
        <fullName evidence="4">Two-component system response regulator</fullName>
    </submittedName>
</protein>
<dbReference type="PANTHER" id="PTHR44591">
    <property type="entry name" value="STRESS RESPONSE REGULATOR PROTEIN 1"/>
    <property type="match status" value="1"/>
</dbReference>
<dbReference type="OrthoDB" id="9789181at2"/>
<dbReference type="RefSeq" id="WP_071501378.1">
    <property type="nucleotide sequence ID" value="NZ_MORL01000001.1"/>
</dbReference>
<sequence>MEKRYNVMIVEDDAFIRKVLRQSLHQDFEVISHINAFEAMDWLEKGNPVDIILTDLKMPFMNGQEFIRTIRASALFRKTPIIILSTFDDSATRIACLEEGADDYMIKPFNPMEVKAKIMAVLRRTEHRVKPSSAGATE</sequence>
<accession>A0A1S2VQ20</accession>
<name>A0A1S2VQ20_9BACT</name>
<dbReference type="PANTHER" id="PTHR44591:SF3">
    <property type="entry name" value="RESPONSE REGULATORY DOMAIN-CONTAINING PROTEIN"/>
    <property type="match status" value="1"/>
</dbReference>
<evidence type="ECO:0000313" key="5">
    <source>
        <dbReference type="Proteomes" id="UP000181790"/>
    </source>
</evidence>
<dbReference type="Pfam" id="PF00072">
    <property type="entry name" value="Response_reg"/>
    <property type="match status" value="1"/>
</dbReference>
<dbReference type="AlphaFoldDB" id="A0A1S2VQ20"/>
<evidence type="ECO:0000256" key="1">
    <source>
        <dbReference type="ARBA" id="ARBA00022553"/>
    </source>
</evidence>
<dbReference type="SMART" id="SM00448">
    <property type="entry name" value="REC"/>
    <property type="match status" value="1"/>
</dbReference>
<evidence type="ECO:0000259" key="3">
    <source>
        <dbReference type="PROSITE" id="PS50110"/>
    </source>
</evidence>
<dbReference type="InterPro" id="IPR001789">
    <property type="entry name" value="Sig_transdc_resp-reg_receiver"/>
</dbReference>
<dbReference type="GO" id="GO:0000160">
    <property type="term" value="P:phosphorelay signal transduction system"/>
    <property type="evidence" value="ECO:0007669"/>
    <property type="project" value="InterPro"/>
</dbReference>
<reference evidence="4 5" key="1">
    <citation type="submission" date="2016-10" db="EMBL/GenBank/DDBJ databases">
        <title>Arsenicibacter rosenii gen. nov., sp. nov., an efficient arsenic-methylating bacterium isolated from an arsenic-contaminated paddy soil.</title>
        <authorList>
            <person name="Huang K."/>
        </authorList>
    </citation>
    <scope>NUCLEOTIDE SEQUENCE [LARGE SCALE GENOMIC DNA]</scope>
    <source>
        <strain evidence="4 5">SM-1</strain>
    </source>
</reference>
<keyword evidence="1 2" id="KW-0597">Phosphoprotein</keyword>
<feature type="domain" description="Response regulatory" evidence="3">
    <location>
        <begin position="6"/>
        <end position="122"/>
    </location>
</feature>
<dbReference type="Gene3D" id="3.40.50.2300">
    <property type="match status" value="1"/>
</dbReference>
<organism evidence="4 5">
    <name type="scientific">Arsenicibacter rosenii</name>
    <dbReference type="NCBI Taxonomy" id="1750698"/>
    <lineage>
        <taxon>Bacteria</taxon>
        <taxon>Pseudomonadati</taxon>
        <taxon>Bacteroidota</taxon>
        <taxon>Cytophagia</taxon>
        <taxon>Cytophagales</taxon>
        <taxon>Spirosomataceae</taxon>
        <taxon>Arsenicibacter</taxon>
    </lineage>
</organism>
<dbReference type="EMBL" id="MORL01000001">
    <property type="protein sequence ID" value="OIN60873.1"/>
    <property type="molecule type" value="Genomic_DNA"/>
</dbReference>
<dbReference type="InterPro" id="IPR050595">
    <property type="entry name" value="Bact_response_regulator"/>
</dbReference>
<keyword evidence="5" id="KW-1185">Reference proteome</keyword>
<feature type="modified residue" description="4-aspartylphosphate" evidence="2">
    <location>
        <position position="55"/>
    </location>
</feature>
<dbReference type="SUPFAM" id="SSF52172">
    <property type="entry name" value="CheY-like"/>
    <property type="match status" value="1"/>
</dbReference>
<evidence type="ECO:0000313" key="4">
    <source>
        <dbReference type="EMBL" id="OIN60873.1"/>
    </source>
</evidence>
<dbReference type="InterPro" id="IPR011006">
    <property type="entry name" value="CheY-like_superfamily"/>
</dbReference>
<comment type="caution">
    <text evidence="4">The sequence shown here is derived from an EMBL/GenBank/DDBJ whole genome shotgun (WGS) entry which is preliminary data.</text>
</comment>
<proteinExistence type="predicted"/>